<gene>
    <name evidence="2" type="ORF">GCM10010981_06270</name>
</gene>
<sequence>MARIYQTQTMGEADIRVALVNDRGQADLWIHRVSSWGLARGDALWFITRNRFDATSWVYFCSIGMAQVLVCFVDDYGEAGWRDPERAKRGLFLRRGFGG</sequence>
<dbReference type="Pfam" id="PF19647">
    <property type="entry name" value="Septknot"/>
    <property type="match status" value="1"/>
</dbReference>
<keyword evidence="3" id="KW-1185">Reference proteome</keyword>
<protein>
    <recommendedName>
        <fullName evidence="1">7(1) septoil knot domain-containing protein</fullName>
    </recommendedName>
</protein>
<feature type="domain" description="7(1) septoil knot" evidence="1">
    <location>
        <begin position="1"/>
        <end position="82"/>
    </location>
</feature>
<comment type="caution">
    <text evidence="2">The sequence shown here is derived from an EMBL/GenBank/DDBJ whole genome shotgun (WGS) entry which is preliminary data.</text>
</comment>
<dbReference type="InterPro" id="IPR046148">
    <property type="entry name" value="Septknot"/>
</dbReference>
<dbReference type="EMBL" id="BMJA01000001">
    <property type="protein sequence ID" value="GGA20918.1"/>
    <property type="molecule type" value="Genomic_DNA"/>
</dbReference>
<accession>A0ABQ1FN91</accession>
<proteinExistence type="predicted"/>
<dbReference type="RefSeq" id="WP_188792804.1">
    <property type="nucleotide sequence ID" value="NZ_BMJA01000001.1"/>
</dbReference>
<dbReference type="Proteomes" id="UP000620046">
    <property type="component" value="Unassembled WGS sequence"/>
</dbReference>
<evidence type="ECO:0000313" key="3">
    <source>
        <dbReference type="Proteomes" id="UP000620046"/>
    </source>
</evidence>
<organism evidence="2 3">
    <name type="scientific">Dyella nitratireducens</name>
    <dbReference type="NCBI Taxonomy" id="1849580"/>
    <lineage>
        <taxon>Bacteria</taxon>
        <taxon>Pseudomonadati</taxon>
        <taxon>Pseudomonadota</taxon>
        <taxon>Gammaproteobacteria</taxon>
        <taxon>Lysobacterales</taxon>
        <taxon>Rhodanobacteraceae</taxon>
        <taxon>Dyella</taxon>
    </lineage>
</organism>
<evidence type="ECO:0000313" key="2">
    <source>
        <dbReference type="EMBL" id="GGA20918.1"/>
    </source>
</evidence>
<evidence type="ECO:0000259" key="1">
    <source>
        <dbReference type="Pfam" id="PF19647"/>
    </source>
</evidence>
<reference evidence="3" key="1">
    <citation type="journal article" date="2019" name="Int. J. Syst. Evol. Microbiol.">
        <title>The Global Catalogue of Microorganisms (GCM) 10K type strain sequencing project: providing services to taxonomists for standard genome sequencing and annotation.</title>
        <authorList>
            <consortium name="The Broad Institute Genomics Platform"/>
            <consortium name="The Broad Institute Genome Sequencing Center for Infectious Disease"/>
            <person name="Wu L."/>
            <person name="Ma J."/>
        </authorList>
    </citation>
    <scope>NUCLEOTIDE SEQUENCE [LARGE SCALE GENOMIC DNA]</scope>
    <source>
        <strain evidence="3">CGMCC 1.15439</strain>
    </source>
</reference>
<name>A0ABQ1FN91_9GAMM</name>